<accession>A0A917VV29</accession>
<sequence>MKTQRSRVSRLASVSYTQCPAVATRLRYFAWIDDAEHQYGLPLTRKNTLPMVRGRLTFFTLVGVTFSWPIGGTTPVLPLGAASLPPNLTLPLTEESLE</sequence>
<evidence type="ECO:0000313" key="2">
    <source>
        <dbReference type="Proteomes" id="UP000645217"/>
    </source>
</evidence>
<protein>
    <submittedName>
        <fullName evidence="1">Uncharacterized protein</fullName>
    </submittedName>
</protein>
<name>A0A917VV29_9ACTN</name>
<keyword evidence="2" id="KW-1185">Reference proteome</keyword>
<organism evidence="1 2">
    <name type="scientific">Sphaerisporangium melleum</name>
    <dbReference type="NCBI Taxonomy" id="321316"/>
    <lineage>
        <taxon>Bacteria</taxon>
        <taxon>Bacillati</taxon>
        <taxon>Actinomycetota</taxon>
        <taxon>Actinomycetes</taxon>
        <taxon>Streptosporangiales</taxon>
        <taxon>Streptosporangiaceae</taxon>
        <taxon>Sphaerisporangium</taxon>
    </lineage>
</organism>
<gene>
    <name evidence="1" type="ORF">GCM10007964_68700</name>
</gene>
<dbReference type="EMBL" id="BMNT01000056">
    <property type="protein sequence ID" value="GGL16970.1"/>
    <property type="molecule type" value="Genomic_DNA"/>
</dbReference>
<dbReference type="Proteomes" id="UP000645217">
    <property type="component" value="Unassembled WGS sequence"/>
</dbReference>
<dbReference type="AlphaFoldDB" id="A0A917VV29"/>
<proteinExistence type="predicted"/>
<evidence type="ECO:0000313" key="1">
    <source>
        <dbReference type="EMBL" id="GGL16970.1"/>
    </source>
</evidence>
<reference evidence="1" key="1">
    <citation type="journal article" date="2014" name="Int. J. Syst. Evol. Microbiol.">
        <title>Complete genome sequence of Corynebacterium casei LMG S-19264T (=DSM 44701T), isolated from a smear-ripened cheese.</title>
        <authorList>
            <consortium name="US DOE Joint Genome Institute (JGI-PGF)"/>
            <person name="Walter F."/>
            <person name="Albersmeier A."/>
            <person name="Kalinowski J."/>
            <person name="Ruckert C."/>
        </authorList>
    </citation>
    <scope>NUCLEOTIDE SEQUENCE</scope>
    <source>
        <strain evidence="1">JCM 13064</strain>
    </source>
</reference>
<comment type="caution">
    <text evidence="1">The sequence shown here is derived from an EMBL/GenBank/DDBJ whole genome shotgun (WGS) entry which is preliminary data.</text>
</comment>
<reference evidence="1" key="2">
    <citation type="submission" date="2020-09" db="EMBL/GenBank/DDBJ databases">
        <authorList>
            <person name="Sun Q."/>
            <person name="Ohkuma M."/>
        </authorList>
    </citation>
    <scope>NUCLEOTIDE SEQUENCE</scope>
    <source>
        <strain evidence="1">JCM 13064</strain>
    </source>
</reference>